<keyword evidence="6" id="KW-0677">Repeat</keyword>
<dbReference type="PANTHER" id="PTHR11024">
    <property type="entry name" value="NUCLEAR PORE COMPLEX PROTEIN SEC13 / SEH1 FAMILY MEMBER"/>
    <property type="match status" value="1"/>
</dbReference>
<evidence type="ECO:0000313" key="12">
    <source>
        <dbReference type="Proteomes" id="UP000614601"/>
    </source>
</evidence>
<evidence type="ECO:0000256" key="9">
    <source>
        <dbReference type="ARBA" id="ARBA00023242"/>
    </source>
</evidence>
<evidence type="ECO:0000256" key="2">
    <source>
        <dbReference type="ARBA" id="ARBA00004371"/>
    </source>
</evidence>
<sequence>MNSEFTPDEINCFALQSEAARSFMRTCVPKAAFLPAYEHKDVITHVELSLDGLILCVVSVDKVITLWRRVDGFGKWTKYQKFKGHSGAIWRVRFAHPSFGNLLATCSIDANIFLFLESPITKSGRKAFWQHQTTLKYYTSAILDIRFAPFFHGLMLAACTAHGHVIVYEAHDPLNINYFNLIYDIKLGTRLSTIDWNPGRYNEIPILVVGSNSPEVPNDKRLTVLEISTNAPTIRENIQFEPILPNEKVQCVKFAPQIAATYTKMAVATKRRILIYGFFFEKSGKTEKGQAMTRPPRLLGEICDDISSEVMTLQWNSGGAALSVMHDDGTIRIYKQTFGSAFVKIVTINPPSHLLQDKGDTGMPPNHVARHNS</sequence>
<name>A0A811KDJ0_9BILA</name>
<comment type="caution">
    <text evidence="11">The sequence shown here is derived from an EMBL/GenBank/DDBJ whole genome shotgun (WGS) entry which is preliminary data.</text>
</comment>
<dbReference type="GO" id="GO:0015031">
    <property type="term" value="P:protein transport"/>
    <property type="evidence" value="ECO:0007669"/>
    <property type="project" value="UniProtKB-KW"/>
</dbReference>
<dbReference type="EMBL" id="CAJFDH010000003">
    <property type="protein sequence ID" value="CAD5213557.1"/>
    <property type="molecule type" value="Genomic_DNA"/>
</dbReference>
<dbReference type="Gene3D" id="2.130.10.10">
    <property type="entry name" value="YVTN repeat-like/Quinoprotein amine dehydrogenase"/>
    <property type="match status" value="1"/>
</dbReference>
<reference evidence="11" key="1">
    <citation type="submission" date="2020-09" db="EMBL/GenBank/DDBJ databases">
        <authorList>
            <person name="Kikuchi T."/>
        </authorList>
    </citation>
    <scope>NUCLEOTIDE SEQUENCE</scope>
    <source>
        <strain evidence="11">SH1</strain>
    </source>
</reference>
<evidence type="ECO:0000256" key="8">
    <source>
        <dbReference type="ARBA" id="ARBA00023228"/>
    </source>
</evidence>
<dbReference type="InterPro" id="IPR036322">
    <property type="entry name" value="WD40_repeat_dom_sf"/>
</dbReference>
<dbReference type="InterPro" id="IPR037363">
    <property type="entry name" value="Sec13/Seh1_fam"/>
</dbReference>
<keyword evidence="4" id="KW-0813">Transport</keyword>
<dbReference type="Pfam" id="PF00400">
    <property type="entry name" value="WD40"/>
    <property type="match status" value="1"/>
</dbReference>
<dbReference type="GO" id="GO:0035859">
    <property type="term" value="C:Seh1-associated complex"/>
    <property type="evidence" value="ECO:0007669"/>
    <property type="project" value="TreeGrafter"/>
</dbReference>
<dbReference type="GO" id="GO:1904263">
    <property type="term" value="P:positive regulation of TORC1 signaling"/>
    <property type="evidence" value="ECO:0007669"/>
    <property type="project" value="TreeGrafter"/>
</dbReference>
<organism evidence="11 12">
    <name type="scientific">Bursaphelenchus okinawaensis</name>
    <dbReference type="NCBI Taxonomy" id="465554"/>
    <lineage>
        <taxon>Eukaryota</taxon>
        <taxon>Metazoa</taxon>
        <taxon>Ecdysozoa</taxon>
        <taxon>Nematoda</taxon>
        <taxon>Chromadorea</taxon>
        <taxon>Rhabditida</taxon>
        <taxon>Tylenchina</taxon>
        <taxon>Tylenchomorpha</taxon>
        <taxon>Aphelenchoidea</taxon>
        <taxon>Aphelenchoididae</taxon>
        <taxon>Bursaphelenchus</taxon>
    </lineage>
</organism>
<evidence type="ECO:0000256" key="4">
    <source>
        <dbReference type="ARBA" id="ARBA00022448"/>
    </source>
</evidence>
<dbReference type="Proteomes" id="UP000614601">
    <property type="component" value="Unassembled WGS sequence"/>
</dbReference>
<evidence type="ECO:0008006" key="13">
    <source>
        <dbReference type="Google" id="ProtNLM"/>
    </source>
</evidence>
<accession>A0A811KDJ0</accession>
<evidence type="ECO:0000256" key="10">
    <source>
        <dbReference type="SAM" id="MobiDB-lite"/>
    </source>
</evidence>
<feature type="region of interest" description="Disordered" evidence="10">
    <location>
        <begin position="354"/>
        <end position="373"/>
    </location>
</feature>
<proteinExistence type="inferred from homology"/>
<dbReference type="EMBL" id="CAJFCW020000003">
    <property type="protein sequence ID" value="CAG9101105.1"/>
    <property type="molecule type" value="Genomic_DNA"/>
</dbReference>
<evidence type="ECO:0000256" key="1">
    <source>
        <dbReference type="ARBA" id="ARBA00004259"/>
    </source>
</evidence>
<comment type="similarity">
    <text evidence="3">Belongs to the WD repeat SEC13 family.</text>
</comment>
<protein>
    <recommendedName>
        <fullName evidence="13">WD_REPEATS_REGION domain-containing protein</fullName>
    </recommendedName>
</protein>
<evidence type="ECO:0000313" key="11">
    <source>
        <dbReference type="EMBL" id="CAD5213557.1"/>
    </source>
</evidence>
<keyword evidence="9" id="KW-0539">Nucleus</keyword>
<evidence type="ECO:0000256" key="3">
    <source>
        <dbReference type="ARBA" id="ARBA00010102"/>
    </source>
</evidence>
<dbReference type="Proteomes" id="UP000783686">
    <property type="component" value="Unassembled WGS sequence"/>
</dbReference>
<dbReference type="GO" id="GO:0034198">
    <property type="term" value="P:cellular response to amino acid starvation"/>
    <property type="evidence" value="ECO:0007669"/>
    <property type="project" value="TreeGrafter"/>
</dbReference>
<dbReference type="GO" id="GO:0005764">
    <property type="term" value="C:lysosome"/>
    <property type="evidence" value="ECO:0007669"/>
    <property type="project" value="UniProtKB-SubCell"/>
</dbReference>
<gene>
    <name evidence="11" type="ORF">BOKJ2_LOCUS5152</name>
</gene>
<keyword evidence="8" id="KW-0458">Lysosome</keyword>
<dbReference type="PANTHER" id="PTHR11024:SF3">
    <property type="entry name" value="NUCLEOPORIN SEH1"/>
    <property type="match status" value="1"/>
</dbReference>
<evidence type="ECO:0000256" key="7">
    <source>
        <dbReference type="ARBA" id="ARBA00022927"/>
    </source>
</evidence>
<comment type="subcellular location">
    <subcellularLocation>
        <location evidence="2">Lysosome</location>
    </subcellularLocation>
    <subcellularLocation>
        <location evidence="1">Nucleus envelope</location>
    </subcellularLocation>
</comment>
<keyword evidence="12" id="KW-1185">Reference proteome</keyword>
<evidence type="ECO:0000256" key="5">
    <source>
        <dbReference type="ARBA" id="ARBA00022574"/>
    </source>
</evidence>
<dbReference type="InterPro" id="IPR001680">
    <property type="entry name" value="WD40_rpt"/>
</dbReference>
<dbReference type="OrthoDB" id="364224at2759"/>
<dbReference type="SMART" id="SM00320">
    <property type="entry name" value="WD40"/>
    <property type="match status" value="4"/>
</dbReference>
<dbReference type="SUPFAM" id="SSF50978">
    <property type="entry name" value="WD40 repeat-like"/>
    <property type="match status" value="1"/>
</dbReference>
<dbReference type="GO" id="GO:0031080">
    <property type="term" value="C:nuclear pore outer ring"/>
    <property type="evidence" value="ECO:0007669"/>
    <property type="project" value="TreeGrafter"/>
</dbReference>
<dbReference type="InterPro" id="IPR015943">
    <property type="entry name" value="WD40/YVTN_repeat-like_dom_sf"/>
</dbReference>
<keyword evidence="7" id="KW-0653">Protein transport</keyword>
<evidence type="ECO:0000256" key="6">
    <source>
        <dbReference type="ARBA" id="ARBA00022737"/>
    </source>
</evidence>
<keyword evidence="5" id="KW-0853">WD repeat</keyword>
<dbReference type="AlphaFoldDB" id="A0A811KDJ0"/>
<dbReference type="GO" id="GO:0005198">
    <property type="term" value="F:structural molecule activity"/>
    <property type="evidence" value="ECO:0007669"/>
    <property type="project" value="InterPro"/>
</dbReference>